<dbReference type="PROSITE" id="PS50157">
    <property type="entry name" value="ZINC_FINGER_C2H2_2"/>
    <property type="match status" value="1"/>
</dbReference>
<dbReference type="InterPro" id="IPR035901">
    <property type="entry name" value="GIY-YIG_endonuc_sf"/>
</dbReference>
<feature type="domain" description="C2H2-type" evidence="2">
    <location>
        <begin position="131"/>
        <end position="159"/>
    </location>
</feature>
<accession>A0A6C0JG50</accession>
<proteinExistence type="predicted"/>
<dbReference type="Gene3D" id="3.40.1440.10">
    <property type="entry name" value="GIY-YIG endonuclease"/>
    <property type="match status" value="1"/>
</dbReference>
<dbReference type="GO" id="GO:0008270">
    <property type="term" value="F:zinc ion binding"/>
    <property type="evidence" value="ECO:0007669"/>
    <property type="project" value="InterPro"/>
</dbReference>
<dbReference type="Pfam" id="PF01541">
    <property type="entry name" value="GIY-YIG"/>
    <property type="match status" value="1"/>
</dbReference>
<dbReference type="PROSITE" id="PS50158">
    <property type="entry name" value="ZF_CCHC"/>
    <property type="match status" value="2"/>
</dbReference>
<feature type="region of interest" description="Disordered" evidence="1">
    <location>
        <begin position="175"/>
        <end position="194"/>
    </location>
</feature>
<feature type="domain" description="CCHC-type" evidence="3">
    <location>
        <begin position="102"/>
        <end position="117"/>
    </location>
</feature>
<evidence type="ECO:0000256" key="1">
    <source>
        <dbReference type="SAM" id="MobiDB-lite"/>
    </source>
</evidence>
<sequence>MEQLYVLQLESGKYYVGKTASPSDRYKQHLAGTGAAWTKKFKPTKMIEIRALKSEHDETNTTKDLMKKYGVDNVRGGAYTTISLDDATKALLEREFRSGNDKCFKCGLGGHFANRCPITVREEPEPEEEVWGCEYCDKEFKRMTLAIQHERRCTSKPQPRAAKKTGACYRCGRASHYSPDCYAKTDTDGNDLDD</sequence>
<dbReference type="SMART" id="SM00343">
    <property type="entry name" value="ZnF_C2HC"/>
    <property type="match status" value="2"/>
</dbReference>
<dbReference type="GO" id="GO:0003676">
    <property type="term" value="F:nucleic acid binding"/>
    <property type="evidence" value="ECO:0007669"/>
    <property type="project" value="InterPro"/>
</dbReference>
<dbReference type="InterPro" id="IPR000305">
    <property type="entry name" value="GIY-YIG_endonuc"/>
</dbReference>
<reference evidence="4" key="1">
    <citation type="journal article" date="2020" name="Nature">
        <title>Giant virus diversity and host interactions through global metagenomics.</title>
        <authorList>
            <person name="Schulz F."/>
            <person name="Roux S."/>
            <person name="Paez-Espino D."/>
            <person name="Jungbluth S."/>
            <person name="Walsh D.A."/>
            <person name="Denef V.J."/>
            <person name="McMahon K.D."/>
            <person name="Konstantinidis K.T."/>
            <person name="Eloe-Fadrosh E.A."/>
            <person name="Kyrpides N.C."/>
            <person name="Woyke T."/>
        </authorList>
    </citation>
    <scope>NUCLEOTIDE SEQUENCE</scope>
    <source>
        <strain evidence="4">GVMAG-M-3300027708-51</strain>
    </source>
</reference>
<evidence type="ECO:0008006" key="5">
    <source>
        <dbReference type="Google" id="ProtNLM"/>
    </source>
</evidence>
<dbReference type="SUPFAM" id="SSF82771">
    <property type="entry name" value="GIY-YIG endonuclease"/>
    <property type="match status" value="1"/>
</dbReference>
<evidence type="ECO:0000313" key="4">
    <source>
        <dbReference type="EMBL" id="QHU04579.1"/>
    </source>
</evidence>
<dbReference type="Pfam" id="PF14787">
    <property type="entry name" value="zf-CCHC_5"/>
    <property type="match status" value="1"/>
</dbReference>
<dbReference type="InterPro" id="IPR001878">
    <property type="entry name" value="Znf_CCHC"/>
</dbReference>
<evidence type="ECO:0000259" key="2">
    <source>
        <dbReference type="PROSITE" id="PS50157"/>
    </source>
</evidence>
<dbReference type="EMBL" id="MN740401">
    <property type="protein sequence ID" value="QHU04579.1"/>
    <property type="molecule type" value="Genomic_DNA"/>
</dbReference>
<dbReference type="AlphaFoldDB" id="A0A6C0JG50"/>
<evidence type="ECO:0000259" key="3">
    <source>
        <dbReference type="PROSITE" id="PS50158"/>
    </source>
</evidence>
<dbReference type="InterPro" id="IPR036875">
    <property type="entry name" value="Znf_CCHC_sf"/>
</dbReference>
<dbReference type="SUPFAM" id="SSF57756">
    <property type="entry name" value="Retrovirus zinc finger-like domains"/>
    <property type="match status" value="1"/>
</dbReference>
<dbReference type="Gene3D" id="4.10.60.10">
    <property type="entry name" value="Zinc finger, CCHC-type"/>
    <property type="match status" value="1"/>
</dbReference>
<dbReference type="InterPro" id="IPR013087">
    <property type="entry name" value="Znf_C2H2_type"/>
</dbReference>
<name>A0A6C0JG50_9ZZZZ</name>
<protein>
    <recommendedName>
        <fullName evidence="5">CCHC-type domain-containing protein</fullName>
    </recommendedName>
</protein>
<feature type="domain" description="CCHC-type" evidence="3">
    <location>
        <begin position="168"/>
        <end position="181"/>
    </location>
</feature>
<organism evidence="4">
    <name type="scientific">viral metagenome</name>
    <dbReference type="NCBI Taxonomy" id="1070528"/>
    <lineage>
        <taxon>unclassified sequences</taxon>
        <taxon>metagenomes</taxon>
        <taxon>organismal metagenomes</taxon>
    </lineage>
</organism>